<evidence type="ECO:0000313" key="5">
    <source>
        <dbReference type="EMBL" id="AEH51439.1"/>
    </source>
</evidence>
<sequence>MIIVKNLWKVYGKGEKRIEALRGINLTIEKGEFVTILGPSGSGKTTLLNCLSGIDSPTEGEIFFDGVAFHLLNEEQKTKFRAENMGFVFQFFNLIPVLTVLENVELPLRILGLKGRKVTEKVVEMLKKVGLAGKEDKFPSQLSGGEQQRVAIARALVHNPKIVWADEPTGNLDSETGAMIINLLERMRAENGTTLVVVTHDEKIAQRADRILLVRDGRIIKELSGSNTVVEM</sequence>
<dbReference type="RefSeq" id="WP_013932654.1">
    <property type="nucleotide sequence ID" value="NC_015707.1"/>
</dbReference>
<dbReference type="InterPro" id="IPR027417">
    <property type="entry name" value="P-loop_NTPase"/>
</dbReference>
<dbReference type="FunFam" id="3.40.50.300:FF:000032">
    <property type="entry name" value="Export ABC transporter ATP-binding protein"/>
    <property type="match status" value="1"/>
</dbReference>
<dbReference type="Proteomes" id="UP000006804">
    <property type="component" value="Chromosome"/>
</dbReference>
<dbReference type="AlphaFoldDB" id="F7YUG8"/>
<dbReference type="OrthoDB" id="9810992at2"/>
<dbReference type="KEGG" id="tta:Theth_1376"/>
<proteinExistence type="predicted"/>
<dbReference type="SMART" id="SM00382">
    <property type="entry name" value="AAA"/>
    <property type="match status" value="1"/>
</dbReference>
<dbReference type="InterPro" id="IPR015854">
    <property type="entry name" value="ABC_transpr_LolD-like"/>
</dbReference>
<name>F7YUG8_9THEM</name>
<dbReference type="SUPFAM" id="SSF52540">
    <property type="entry name" value="P-loop containing nucleoside triphosphate hydrolases"/>
    <property type="match status" value="1"/>
</dbReference>
<dbReference type="PATRIC" id="fig|688269.3.peg.1416"/>
<evidence type="ECO:0000313" key="6">
    <source>
        <dbReference type="Proteomes" id="UP000006804"/>
    </source>
</evidence>
<evidence type="ECO:0000256" key="1">
    <source>
        <dbReference type="ARBA" id="ARBA00022448"/>
    </source>
</evidence>
<dbReference type="PANTHER" id="PTHR24220:SF86">
    <property type="entry name" value="ABC TRANSPORTER ABCH.1"/>
    <property type="match status" value="1"/>
</dbReference>
<protein>
    <submittedName>
        <fullName evidence="5">ABC transporter related protein</fullName>
    </submittedName>
</protein>
<dbReference type="GO" id="GO:0005886">
    <property type="term" value="C:plasma membrane"/>
    <property type="evidence" value="ECO:0007669"/>
    <property type="project" value="TreeGrafter"/>
</dbReference>
<dbReference type="InterPro" id="IPR003439">
    <property type="entry name" value="ABC_transporter-like_ATP-bd"/>
</dbReference>
<evidence type="ECO:0000256" key="3">
    <source>
        <dbReference type="ARBA" id="ARBA00022840"/>
    </source>
</evidence>
<feature type="domain" description="ABC transporter" evidence="4">
    <location>
        <begin position="2"/>
        <end position="232"/>
    </location>
</feature>
<gene>
    <name evidence="5" type="ORF">Theth_1376</name>
</gene>
<keyword evidence="6" id="KW-1185">Reference proteome</keyword>
<dbReference type="CDD" id="cd03255">
    <property type="entry name" value="ABC_MJ0796_LolCDE_FtsE"/>
    <property type="match status" value="1"/>
</dbReference>
<evidence type="ECO:0000256" key="2">
    <source>
        <dbReference type="ARBA" id="ARBA00022741"/>
    </source>
</evidence>
<keyword evidence="3" id="KW-0067">ATP-binding</keyword>
<dbReference type="InterPro" id="IPR003593">
    <property type="entry name" value="AAA+_ATPase"/>
</dbReference>
<dbReference type="PROSITE" id="PS50893">
    <property type="entry name" value="ABC_TRANSPORTER_2"/>
    <property type="match status" value="1"/>
</dbReference>
<dbReference type="HOGENOM" id="CLU_000604_1_22_0"/>
<dbReference type="Gene3D" id="3.40.50.300">
    <property type="entry name" value="P-loop containing nucleotide triphosphate hydrolases"/>
    <property type="match status" value="1"/>
</dbReference>
<dbReference type="EMBL" id="CP002351">
    <property type="protein sequence ID" value="AEH51439.1"/>
    <property type="molecule type" value="Genomic_DNA"/>
</dbReference>
<keyword evidence="2" id="KW-0547">Nucleotide-binding</keyword>
<keyword evidence="1" id="KW-0813">Transport</keyword>
<dbReference type="eggNOG" id="COG1136">
    <property type="taxonomic scope" value="Bacteria"/>
</dbReference>
<dbReference type="PROSITE" id="PS00211">
    <property type="entry name" value="ABC_TRANSPORTER_1"/>
    <property type="match status" value="1"/>
</dbReference>
<dbReference type="InterPro" id="IPR017911">
    <property type="entry name" value="MacB-like_ATP-bd"/>
</dbReference>
<evidence type="ECO:0000259" key="4">
    <source>
        <dbReference type="PROSITE" id="PS50893"/>
    </source>
</evidence>
<dbReference type="GO" id="GO:0016887">
    <property type="term" value="F:ATP hydrolysis activity"/>
    <property type="evidence" value="ECO:0007669"/>
    <property type="project" value="InterPro"/>
</dbReference>
<dbReference type="STRING" id="688269.Theth_1376"/>
<dbReference type="GO" id="GO:0005524">
    <property type="term" value="F:ATP binding"/>
    <property type="evidence" value="ECO:0007669"/>
    <property type="project" value="UniProtKB-KW"/>
</dbReference>
<dbReference type="GO" id="GO:0098796">
    <property type="term" value="C:membrane protein complex"/>
    <property type="evidence" value="ECO:0007669"/>
    <property type="project" value="UniProtKB-ARBA"/>
</dbReference>
<accession>F7YUG8</accession>
<dbReference type="InterPro" id="IPR017871">
    <property type="entry name" value="ABC_transporter-like_CS"/>
</dbReference>
<organism evidence="5 6">
    <name type="scientific">Pseudothermotoga thermarum DSM 5069</name>
    <dbReference type="NCBI Taxonomy" id="688269"/>
    <lineage>
        <taxon>Bacteria</taxon>
        <taxon>Thermotogati</taxon>
        <taxon>Thermotogota</taxon>
        <taxon>Thermotogae</taxon>
        <taxon>Thermotogales</taxon>
        <taxon>Thermotogaceae</taxon>
        <taxon>Pseudothermotoga</taxon>
    </lineage>
</organism>
<reference evidence="5 6" key="1">
    <citation type="submission" date="2010-11" db="EMBL/GenBank/DDBJ databases">
        <title>The complete genome of Thermotoga thermarum DSM 5069.</title>
        <authorList>
            <consortium name="US DOE Joint Genome Institute (JGI-PGF)"/>
            <person name="Lucas S."/>
            <person name="Copeland A."/>
            <person name="Lapidus A."/>
            <person name="Bruce D."/>
            <person name="Goodwin L."/>
            <person name="Pitluck S."/>
            <person name="Kyrpides N."/>
            <person name="Mavromatis K."/>
            <person name="Ivanova N."/>
            <person name="Zeytun A."/>
            <person name="Brettin T."/>
            <person name="Detter J.C."/>
            <person name="Tapia R."/>
            <person name="Han C."/>
            <person name="Land M."/>
            <person name="Hauser L."/>
            <person name="Markowitz V."/>
            <person name="Cheng J.-F."/>
            <person name="Hugenholtz P."/>
            <person name="Woyke T."/>
            <person name="Wu D."/>
            <person name="Spring S."/>
            <person name="Schroeder M."/>
            <person name="Brambilla E."/>
            <person name="Klenk H.-P."/>
            <person name="Eisen J.A."/>
        </authorList>
    </citation>
    <scope>NUCLEOTIDE SEQUENCE [LARGE SCALE GENOMIC DNA]</scope>
    <source>
        <strain evidence="5 6">DSM 5069</strain>
    </source>
</reference>
<dbReference type="PANTHER" id="PTHR24220">
    <property type="entry name" value="IMPORT ATP-BINDING PROTEIN"/>
    <property type="match status" value="1"/>
</dbReference>
<dbReference type="GO" id="GO:0022857">
    <property type="term" value="F:transmembrane transporter activity"/>
    <property type="evidence" value="ECO:0007669"/>
    <property type="project" value="TreeGrafter"/>
</dbReference>
<dbReference type="Pfam" id="PF00005">
    <property type="entry name" value="ABC_tran"/>
    <property type="match status" value="1"/>
</dbReference>